<keyword evidence="3" id="KW-1185">Reference proteome</keyword>
<gene>
    <name evidence="2" type="ORF">CITCOLO1_LOCUS16481</name>
</gene>
<keyword evidence="1" id="KW-0732">Signal</keyword>
<organism evidence="2 3">
    <name type="scientific">Citrullus colocynthis</name>
    <name type="common">colocynth</name>
    <dbReference type="NCBI Taxonomy" id="252529"/>
    <lineage>
        <taxon>Eukaryota</taxon>
        <taxon>Viridiplantae</taxon>
        <taxon>Streptophyta</taxon>
        <taxon>Embryophyta</taxon>
        <taxon>Tracheophyta</taxon>
        <taxon>Spermatophyta</taxon>
        <taxon>Magnoliopsida</taxon>
        <taxon>eudicotyledons</taxon>
        <taxon>Gunneridae</taxon>
        <taxon>Pentapetalae</taxon>
        <taxon>rosids</taxon>
        <taxon>fabids</taxon>
        <taxon>Cucurbitales</taxon>
        <taxon>Cucurbitaceae</taxon>
        <taxon>Benincaseae</taxon>
        <taxon>Citrullus</taxon>
    </lineage>
</organism>
<feature type="chain" id="PRO_5045985090" evidence="1">
    <location>
        <begin position="22"/>
        <end position="128"/>
    </location>
</feature>
<evidence type="ECO:0000313" key="2">
    <source>
        <dbReference type="EMBL" id="CAK9324250.1"/>
    </source>
</evidence>
<dbReference type="EMBL" id="OZ021740">
    <property type="protein sequence ID" value="CAK9324250.1"/>
    <property type="molecule type" value="Genomic_DNA"/>
</dbReference>
<reference evidence="2 3" key="1">
    <citation type="submission" date="2024-03" db="EMBL/GenBank/DDBJ databases">
        <authorList>
            <person name="Gkanogiannis A."/>
            <person name="Becerra Lopez-Lavalle L."/>
        </authorList>
    </citation>
    <scope>NUCLEOTIDE SEQUENCE [LARGE SCALE GENOMIC DNA]</scope>
</reference>
<evidence type="ECO:0000313" key="3">
    <source>
        <dbReference type="Proteomes" id="UP001642487"/>
    </source>
</evidence>
<dbReference type="Proteomes" id="UP001642487">
    <property type="component" value="Chromosome 6"/>
</dbReference>
<name>A0ABP0YXE7_9ROSI</name>
<sequence length="128" mass="14522">MWAGLFWYFSLGCSRWQQTIGAFLVTSPPIGKKRIRDREDFVATIIHNPPLPLHVAYFHQFLKSILSSSSPIFSRTILPPTTFTDLSPIISSIFGFQFSPPSDFPVKAPKFLCFKHTHSVSAQEKYGD</sequence>
<accession>A0ABP0YXE7</accession>
<evidence type="ECO:0000256" key="1">
    <source>
        <dbReference type="SAM" id="SignalP"/>
    </source>
</evidence>
<feature type="signal peptide" evidence="1">
    <location>
        <begin position="1"/>
        <end position="21"/>
    </location>
</feature>
<protein>
    <submittedName>
        <fullName evidence="2">Uncharacterized protein</fullName>
    </submittedName>
</protein>
<proteinExistence type="predicted"/>